<evidence type="ECO:0000313" key="7">
    <source>
        <dbReference type="Proteomes" id="UP000655225"/>
    </source>
</evidence>
<keyword evidence="4" id="KW-1133">Transmembrane helix</keyword>
<sequence>MRCLRDIQQQIQQLMQIVIRVTATDQHSASDRNSDRVRRAVNDDDPMIQREDGNCSDESRAEIDRPMRRNRRPKRWEDRVVTCSAKCQRVVDLLDISGQPRVRDDTVAYVENLKEIQDQYFHAFSLVNILVASYMMPLLSDVYFVVLLYVKTAVKNKVPLVRSLTLNWVTFCIETSIKAVVLKLHKDYVPICMECLNDGTPKVRDASFSALAAIAKLVGMRPLERSLEKLDAVRKKKLSEMIGGSGGCPLPGTVAGARYDVAEQSGELSRSMSAPILTRENISHSESHTDRHLSPPSLASANDPTAWNEALYIISFGSPEQSIEGMKVVCHKLAQATSDPESSAMDDLVAKTFDISLARASSSSLKYVLHTLMQIFQNQNKRLARAAKESTLDSLFTDLLIWLLDKRVTLMDDGSQLLKALNVLMLKILENVERTSSFVVLINLLHPLDRSRWPSPPSNETFAARNQKFSDLVVQCLSKITRVLQSTIDDVDLDHILQSIHVYLQELGMEEIRRRAGANDKPLGMVKTVIHELVKFRGTAIKGHLSMVPTDKEPQPIILAYIDFCLQQELAAIFKKIGDKKICTIGLFELYHIIQLYPEANMQMEKNAAAGKWDHRTPVERKRG</sequence>
<dbReference type="InterPro" id="IPR034085">
    <property type="entry name" value="TOG"/>
</dbReference>
<dbReference type="InterPro" id="IPR000357">
    <property type="entry name" value="HEAT"/>
</dbReference>
<evidence type="ECO:0000256" key="2">
    <source>
        <dbReference type="ARBA" id="ARBA00025722"/>
    </source>
</evidence>
<evidence type="ECO:0000256" key="3">
    <source>
        <dbReference type="PROSITE-ProRule" id="PRU00103"/>
    </source>
</evidence>
<keyword evidence="4" id="KW-0472">Membrane</keyword>
<evidence type="ECO:0000256" key="4">
    <source>
        <dbReference type="SAM" id="Phobius"/>
    </source>
</evidence>
<evidence type="ECO:0000256" key="1">
    <source>
        <dbReference type="ARBA" id="ARBA00022737"/>
    </source>
</evidence>
<comment type="caution">
    <text evidence="6">The sequence shown here is derived from an EMBL/GenBank/DDBJ whole genome shotgun (WGS) entry which is preliminary data.</text>
</comment>
<dbReference type="Pfam" id="PF02985">
    <property type="entry name" value="HEAT"/>
    <property type="match status" value="1"/>
</dbReference>
<keyword evidence="7" id="KW-1185">Reference proteome</keyword>
<dbReference type="InterPro" id="IPR016024">
    <property type="entry name" value="ARM-type_fold"/>
</dbReference>
<accession>A0A834YN31</accession>
<keyword evidence="1" id="KW-0677">Repeat</keyword>
<dbReference type="PROSITE" id="PS50077">
    <property type="entry name" value="HEAT_REPEAT"/>
    <property type="match status" value="1"/>
</dbReference>
<evidence type="ECO:0000313" key="6">
    <source>
        <dbReference type="EMBL" id="KAF8391377.1"/>
    </source>
</evidence>
<dbReference type="Proteomes" id="UP000655225">
    <property type="component" value="Unassembled WGS sequence"/>
</dbReference>
<gene>
    <name evidence="6" type="ORF">HHK36_023681</name>
</gene>
<dbReference type="GO" id="GO:0061863">
    <property type="term" value="F:microtubule plus end polymerase"/>
    <property type="evidence" value="ECO:0007669"/>
    <property type="project" value="InterPro"/>
</dbReference>
<evidence type="ECO:0000259" key="5">
    <source>
        <dbReference type="SMART" id="SM01349"/>
    </source>
</evidence>
<dbReference type="PANTHER" id="PTHR12609">
    <property type="entry name" value="MICROTUBULE ASSOCIATED PROTEIN XMAP215"/>
    <property type="match status" value="1"/>
</dbReference>
<reference evidence="6 7" key="1">
    <citation type="submission" date="2020-04" db="EMBL/GenBank/DDBJ databases">
        <title>Plant Genome Project.</title>
        <authorList>
            <person name="Zhang R.-G."/>
        </authorList>
    </citation>
    <scope>NUCLEOTIDE SEQUENCE [LARGE SCALE GENOMIC DNA]</scope>
    <source>
        <strain evidence="6">YNK0</strain>
        <tissue evidence="6">Leaf</tissue>
    </source>
</reference>
<protein>
    <recommendedName>
        <fullName evidence="5">TOG domain-containing protein</fullName>
    </recommendedName>
</protein>
<dbReference type="SMART" id="SM01349">
    <property type="entry name" value="TOG"/>
    <property type="match status" value="1"/>
</dbReference>
<dbReference type="GO" id="GO:0051010">
    <property type="term" value="F:microtubule plus-end binding"/>
    <property type="evidence" value="ECO:0007669"/>
    <property type="project" value="InterPro"/>
</dbReference>
<comment type="similarity">
    <text evidence="2">Belongs to the TOG/XMAP215 family.</text>
</comment>
<dbReference type="InterPro" id="IPR021133">
    <property type="entry name" value="HEAT_type_2"/>
</dbReference>
<dbReference type="AlphaFoldDB" id="A0A834YN31"/>
<feature type="repeat" description="HEAT" evidence="3">
    <location>
        <begin position="188"/>
        <end position="226"/>
    </location>
</feature>
<dbReference type="FunFam" id="1.25.10.10:FF:002097">
    <property type="entry name" value="Uncharacterized protein"/>
    <property type="match status" value="1"/>
</dbReference>
<organism evidence="6 7">
    <name type="scientific">Tetracentron sinense</name>
    <name type="common">Spur-leaf</name>
    <dbReference type="NCBI Taxonomy" id="13715"/>
    <lineage>
        <taxon>Eukaryota</taxon>
        <taxon>Viridiplantae</taxon>
        <taxon>Streptophyta</taxon>
        <taxon>Embryophyta</taxon>
        <taxon>Tracheophyta</taxon>
        <taxon>Spermatophyta</taxon>
        <taxon>Magnoliopsida</taxon>
        <taxon>Trochodendrales</taxon>
        <taxon>Trochodendraceae</taxon>
        <taxon>Tetracentron</taxon>
    </lineage>
</organism>
<dbReference type="GO" id="GO:0046785">
    <property type="term" value="P:microtubule polymerization"/>
    <property type="evidence" value="ECO:0007669"/>
    <property type="project" value="InterPro"/>
</dbReference>
<dbReference type="Gene3D" id="1.25.10.10">
    <property type="entry name" value="Leucine-rich Repeat Variant"/>
    <property type="match status" value="1"/>
</dbReference>
<dbReference type="GO" id="GO:0007051">
    <property type="term" value="P:spindle organization"/>
    <property type="evidence" value="ECO:0007669"/>
    <property type="project" value="InterPro"/>
</dbReference>
<dbReference type="SUPFAM" id="SSF48371">
    <property type="entry name" value="ARM repeat"/>
    <property type="match status" value="1"/>
</dbReference>
<keyword evidence="4" id="KW-0812">Transmembrane</keyword>
<name>A0A834YN31_TETSI</name>
<feature type="domain" description="TOG" evidence="5">
    <location>
        <begin position="10"/>
        <end position="251"/>
    </location>
</feature>
<dbReference type="EMBL" id="JABCRI010000017">
    <property type="protein sequence ID" value="KAF8391377.1"/>
    <property type="molecule type" value="Genomic_DNA"/>
</dbReference>
<dbReference type="OrthoDB" id="1687457at2759"/>
<dbReference type="InterPro" id="IPR011989">
    <property type="entry name" value="ARM-like"/>
</dbReference>
<dbReference type="GO" id="GO:0030951">
    <property type="term" value="P:establishment or maintenance of microtubule cytoskeleton polarity"/>
    <property type="evidence" value="ECO:0007669"/>
    <property type="project" value="InterPro"/>
</dbReference>
<proteinExistence type="inferred from homology"/>
<dbReference type="InterPro" id="IPR045110">
    <property type="entry name" value="XMAP215"/>
</dbReference>
<feature type="transmembrane region" description="Helical" evidence="4">
    <location>
        <begin position="123"/>
        <end position="150"/>
    </location>
</feature>